<evidence type="ECO:0000256" key="2">
    <source>
        <dbReference type="SAM" id="SignalP"/>
    </source>
</evidence>
<evidence type="ECO:0000313" key="3">
    <source>
        <dbReference type="EMBL" id="CAL5222972.1"/>
    </source>
</evidence>
<keyword evidence="4" id="KW-1185">Reference proteome</keyword>
<evidence type="ECO:0000256" key="1">
    <source>
        <dbReference type="SAM" id="MobiDB-lite"/>
    </source>
</evidence>
<keyword evidence="2" id="KW-0732">Signal</keyword>
<name>A0ABP1FZG7_9CHLO</name>
<feature type="chain" id="PRO_5045902131" evidence="2">
    <location>
        <begin position="25"/>
        <end position="360"/>
    </location>
</feature>
<gene>
    <name evidence="3" type="primary">g5413</name>
    <name evidence="3" type="ORF">VP750_LOCUS4631</name>
</gene>
<protein>
    <submittedName>
        <fullName evidence="3">G5413 protein</fullName>
    </submittedName>
</protein>
<reference evidence="3 4" key="1">
    <citation type="submission" date="2024-06" db="EMBL/GenBank/DDBJ databases">
        <authorList>
            <person name="Kraege A."/>
            <person name="Thomma B."/>
        </authorList>
    </citation>
    <scope>NUCLEOTIDE SEQUENCE [LARGE SCALE GENOMIC DNA]</scope>
</reference>
<feature type="compositionally biased region" description="Polar residues" evidence="1">
    <location>
        <begin position="44"/>
        <end position="62"/>
    </location>
</feature>
<feature type="signal peptide" evidence="2">
    <location>
        <begin position="1"/>
        <end position="24"/>
    </location>
</feature>
<proteinExistence type="predicted"/>
<sequence>MAVGSTHTMGALVCLLAFLSLASSRTAGASALQSMAAQGPEPDASQQRPITAQQQAPISTNSTQFPASADTFLKALRALQDAKSLFQASTYNSPSGAQWWSIQAADVPAMRSQAALFAAGLKTSAGSFGGMFAQLVAEGSNVEAARGLAYLLNANLTISGGCPYPPLSACLSQEVGVGLAKAVAMANASTAKPSQAQQLPGNLTSAMVADAAVAGAMLAAKSCGPPNSLSSGSTEQATRKYLNSTCYFIGPLMAPAVNASAALGRMLSATVQVTQIQDPWGSGAVLKAMQECAYGPSGLQQPPAWLSSAIGPIDASQRAMTESVEPDSDSDGACQGQCSDDAQTVISSVAPPTQAQATGG</sequence>
<feature type="region of interest" description="Disordered" evidence="1">
    <location>
        <begin position="33"/>
        <end position="62"/>
    </location>
</feature>
<organism evidence="3 4">
    <name type="scientific">Coccomyxa viridis</name>
    <dbReference type="NCBI Taxonomy" id="1274662"/>
    <lineage>
        <taxon>Eukaryota</taxon>
        <taxon>Viridiplantae</taxon>
        <taxon>Chlorophyta</taxon>
        <taxon>core chlorophytes</taxon>
        <taxon>Trebouxiophyceae</taxon>
        <taxon>Trebouxiophyceae incertae sedis</taxon>
        <taxon>Coccomyxaceae</taxon>
        <taxon>Coccomyxa</taxon>
    </lineage>
</organism>
<accession>A0ABP1FZG7</accession>
<comment type="caution">
    <text evidence="3">The sequence shown here is derived from an EMBL/GenBank/DDBJ whole genome shotgun (WGS) entry which is preliminary data.</text>
</comment>
<dbReference type="Proteomes" id="UP001497392">
    <property type="component" value="Unassembled WGS sequence"/>
</dbReference>
<feature type="region of interest" description="Disordered" evidence="1">
    <location>
        <begin position="316"/>
        <end position="337"/>
    </location>
</feature>
<evidence type="ECO:0000313" key="4">
    <source>
        <dbReference type="Proteomes" id="UP001497392"/>
    </source>
</evidence>
<dbReference type="EMBL" id="CAXHTA020000007">
    <property type="protein sequence ID" value="CAL5222972.1"/>
    <property type="molecule type" value="Genomic_DNA"/>
</dbReference>